<evidence type="ECO:0000259" key="1">
    <source>
        <dbReference type="Pfam" id="PF13915"/>
    </source>
</evidence>
<organism evidence="2 3">
    <name type="scientific">Luteimonas granuli</name>
    <dbReference type="NCBI Taxonomy" id="1176533"/>
    <lineage>
        <taxon>Bacteria</taxon>
        <taxon>Pseudomonadati</taxon>
        <taxon>Pseudomonadota</taxon>
        <taxon>Gammaproteobacteria</taxon>
        <taxon>Lysobacterales</taxon>
        <taxon>Lysobacteraceae</taxon>
        <taxon>Luteimonas</taxon>
    </lineage>
</organism>
<reference evidence="2 3" key="1">
    <citation type="submission" date="2019-07" db="EMBL/GenBank/DDBJ databases">
        <title>Full genome sequence of Luteimonas sp. Gr-4.</title>
        <authorList>
            <person name="Im W.-T."/>
        </authorList>
    </citation>
    <scope>NUCLEOTIDE SEQUENCE [LARGE SCALE GENOMIC DNA]</scope>
    <source>
        <strain evidence="2 3">Gr-4</strain>
    </source>
</reference>
<dbReference type="Proteomes" id="UP000316584">
    <property type="component" value="Chromosome"/>
</dbReference>
<name>A0A518N711_9GAMM</name>
<dbReference type="Pfam" id="PF13915">
    <property type="entry name" value="DUF4210"/>
    <property type="match status" value="1"/>
</dbReference>
<dbReference type="AlphaFoldDB" id="A0A518N711"/>
<dbReference type="EMBL" id="CP042218">
    <property type="protein sequence ID" value="QDW67698.1"/>
    <property type="molecule type" value="Genomic_DNA"/>
</dbReference>
<protein>
    <submittedName>
        <fullName evidence="2">DUF4210 domain-containing protein</fullName>
    </submittedName>
</protein>
<dbReference type="KEGG" id="lug:FPZ22_13115"/>
<feature type="domain" description="Atos-like conserved" evidence="1">
    <location>
        <begin position="18"/>
        <end position="57"/>
    </location>
</feature>
<dbReference type="InterPro" id="IPR025261">
    <property type="entry name" value="Atos-like_cons_dom"/>
</dbReference>
<sequence length="82" mass="8023">MDSTSCAVAGASTDAAASAARSAPVRFRARVSAGRTVRARCRPSLPCPPHAHLPFSPSHCPTAAPACTSAAAPGTAAAPATP</sequence>
<accession>A0A518N711</accession>
<gene>
    <name evidence="2" type="ORF">FPZ22_13115</name>
</gene>
<keyword evidence="3" id="KW-1185">Reference proteome</keyword>
<evidence type="ECO:0000313" key="2">
    <source>
        <dbReference type="EMBL" id="QDW67698.1"/>
    </source>
</evidence>
<proteinExistence type="predicted"/>
<evidence type="ECO:0000313" key="3">
    <source>
        <dbReference type="Proteomes" id="UP000316584"/>
    </source>
</evidence>